<evidence type="ECO:0000256" key="2">
    <source>
        <dbReference type="ARBA" id="ARBA00023043"/>
    </source>
</evidence>
<dbReference type="InterPro" id="IPR027417">
    <property type="entry name" value="P-loop_NTPase"/>
</dbReference>
<dbReference type="OrthoDB" id="6779929at2759"/>
<evidence type="ECO:0000313" key="5">
    <source>
        <dbReference type="Proteomes" id="UP001154078"/>
    </source>
</evidence>
<dbReference type="InterPro" id="IPR036770">
    <property type="entry name" value="Ankyrin_rpt-contain_sf"/>
</dbReference>
<protein>
    <submittedName>
        <fullName evidence="4">Uncharacterized protein</fullName>
    </submittedName>
</protein>
<sequence>MELTRRKGTVNKGHDFEFDVITYLVLSGLQEGWKNFHIYTNVDQFGAFDDIIMHIEKDNFKNKLFFIQLKSKNGQVLADSLSRTNGDFSIPKYEECFKDIILKTNNQELILNNHTFSMNEIYCILFTNAECLYEKLQKFKLVHSNCCIDKTFFNMGGDMDTFCIQNTENVFLEKFSIFSKQNQGEQIDKLVYSKFYLKNYLGTKSKIKDWATNKKVTPFSLLNAVQLFLEDVVYIKPHETVKTNNIDVILETIREFNFTLIKTDKALGILWNGIANFIINKFDLQDVSPENESLSFRDLEKIKNANIIKIGESINFTQLLIRCWYLEIIPIIIKIDNDIFSQFDKFIKNFICIAKHRPLIIFSNQSSNNIKEISKKINSDSLFNFSNLTKSQLSKNCNLIQIGFQNKGLINFGKLKKVYIKESKICPDLYVELLSETINFGTLVNCDFYINRKIYQPLLIRSVLENSDAEFIIYDYKKKFRNTLTSSLIRHIKARPSKKDRIRFEGKLNTRAKSIHVLKYINLHNTDFYYFEWMYSIGDVEEISHYRINLKPYYLKDFKVFGHFKNQINVIYDQSGMGKTMFLQFLQKTLQKMYVIYLNLDEIKTQLKIDNFLKCIVKNEVQKKTYLKRFKHFYEHFLYSMNYQGCLVCCLDVDNEIPYLTVKAIQISKLKTWISTKHFNSEVLNRLSILPVSLSEFSKREQTSFIGKMINDSNKTTQIKHYINCFVNYFNGTPEHVMMLVEMIKNLSIQNNNFLDIIDEYIKKKLEKIVESNAVDHLKYQLARYSYSQKFKENQIYEFKELITYFIKYWGTVDNKHSILNLNLTNVPFINFYVGEFLCADFLIKQIRENIDSITYQNLMEKGSQNIRYIFDLVAAKDCDLLTAFLKSDSKGIRKYKKNITQTDIFGRTFMHIVALHQNIFLDFKSNCKIIIKILLKCPADKDKFKFDAFDYAIKLKSYGVLDILCKRFSIKLPLSEDTLSEMLIVSLRQNYINIVKGMLKKNILNLQIKGETPLIIATRLSCLEIVQILLSNGADPNTVNLDGQTPLMIATGLSRLEIVNILLGNGANPNIRDNQGKTAIFHWCDVQMTKTSYTIFKLLLKHNADLDIYDKSVMTPLKYCSEIKNYDKVEALLRLDKGRDKPPNGQNDQLPEIINNKKIDGDGHNAQLSCQSRPFQRPKQNRKRLYILLLFIFLVVIYQLNFK</sequence>
<gene>
    <name evidence="4" type="ORF">MELIAE_LOCUS6298</name>
</gene>
<feature type="transmembrane region" description="Helical" evidence="3">
    <location>
        <begin position="1186"/>
        <end position="1203"/>
    </location>
</feature>
<dbReference type="SUPFAM" id="SSF48403">
    <property type="entry name" value="Ankyrin repeat"/>
    <property type="match status" value="1"/>
</dbReference>
<name>A0A9P0FFR2_BRAAE</name>
<proteinExistence type="predicted"/>
<dbReference type="Proteomes" id="UP001154078">
    <property type="component" value="Chromosome 4"/>
</dbReference>
<keyword evidence="5" id="KW-1185">Reference proteome</keyword>
<evidence type="ECO:0000256" key="3">
    <source>
        <dbReference type="SAM" id="Phobius"/>
    </source>
</evidence>
<dbReference type="SUPFAM" id="SSF52540">
    <property type="entry name" value="P-loop containing nucleoside triphosphate hydrolases"/>
    <property type="match status" value="1"/>
</dbReference>
<keyword evidence="3" id="KW-1133">Transmembrane helix</keyword>
<keyword evidence="2" id="KW-0040">ANK repeat</keyword>
<dbReference type="Gene3D" id="1.25.40.20">
    <property type="entry name" value="Ankyrin repeat-containing domain"/>
    <property type="match status" value="1"/>
</dbReference>
<dbReference type="Pfam" id="PF12796">
    <property type="entry name" value="Ank_2"/>
    <property type="match status" value="1"/>
</dbReference>
<keyword evidence="3" id="KW-0472">Membrane</keyword>
<keyword evidence="1" id="KW-0677">Repeat</keyword>
<organism evidence="4 5">
    <name type="scientific">Brassicogethes aeneus</name>
    <name type="common">Rape pollen beetle</name>
    <name type="synonym">Meligethes aeneus</name>
    <dbReference type="NCBI Taxonomy" id="1431903"/>
    <lineage>
        <taxon>Eukaryota</taxon>
        <taxon>Metazoa</taxon>
        <taxon>Ecdysozoa</taxon>
        <taxon>Arthropoda</taxon>
        <taxon>Hexapoda</taxon>
        <taxon>Insecta</taxon>
        <taxon>Pterygota</taxon>
        <taxon>Neoptera</taxon>
        <taxon>Endopterygota</taxon>
        <taxon>Coleoptera</taxon>
        <taxon>Polyphaga</taxon>
        <taxon>Cucujiformia</taxon>
        <taxon>Nitidulidae</taxon>
        <taxon>Meligethinae</taxon>
        <taxon>Brassicogethes</taxon>
    </lineage>
</organism>
<dbReference type="InterPro" id="IPR002110">
    <property type="entry name" value="Ankyrin_rpt"/>
</dbReference>
<reference evidence="4" key="1">
    <citation type="submission" date="2021-12" db="EMBL/GenBank/DDBJ databases">
        <authorList>
            <person name="King R."/>
        </authorList>
    </citation>
    <scope>NUCLEOTIDE SEQUENCE</scope>
</reference>
<dbReference type="EMBL" id="OV121135">
    <property type="protein sequence ID" value="CAH0554786.1"/>
    <property type="molecule type" value="Genomic_DNA"/>
</dbReference>
<dbReference type="SMART" id="SM00248">
    <property type="entry name" value="ANK"/>
    <property type="match status" value="5"/>
</dbReference>
<keyword evidence="3" id="KW-0812">Transmembrane</keyword>
<dbReference type="PANTHER" id="PTHR24198">
    <property type="entry name" value="ANKYRIN REPEAT AND PROTEIN KINASE DOMAIN-CONTAINING PROTEIN"/>
    <property type="match status" value="1"/>
</dbReference>
<evidence type="ECO:0000256" key="1">
    <source>
        <dbReference type="ARBA" id="ARBA00022737"/>
    </source>
</evidence>
<accession>A0A9P0FFR2</accession>
<evidence type="ECO:0000313" key="4">
    <source>
        <dbReference type="EMBL" id="CAH0554786.1"/>
    </source>
</evidence>
<dbReference type="AlphaFoldDB" id="A0A9P0FFR2"/>
<dbReference type="PANTHER" id="PTHR24198:SF165">
    <property type="entry name" value="ANKYRIN REPEAT-CONTAINING PROTEIN-RELATED"/>
    <property type="match status" value="1"/>
</dbReference>